<dbReference type="SUPFAM" id="SSF52833">
    <property type="entry name" value="Thioredoxin-like"/>
    <property type="match status" value="1"/>
</dbReference>
<dbReference type="CDD" id="cd02947">
    <property type="entry name" value="TRX_family"/>
    <property type="match status" value="1"/>
</dbReference>
<dbReference type="InterPro" id="IPR013766">
    <property type="entry name" value="Thioredoxin_domain"/>
</dbReference>
<dbReference type="EMBL" id="MN739800">
    <property type="protein sequence ID" value="QHT26657.1"/>
    <property type="molecule type" value="Genomic_DNA"/>
</dbReference>
<proteinExistence type="predicted"/>
<organism evidence="2">
    <name type="scientific">viral metagenome</name>
    <dbReference type="NCBI Taxonomy" id="1070528"/>
    <lineage>
        <taxon>unclassified sequences</taxon>
        <taxon>metagenomes</taxon>
        <taxon>organismal metagenomes</taxon>
    </lineage>
</organism>
<accession>A0A6C0EBV1</accession>
<sequence length="114" mass="13434">MIDIFNINELNKFICENIDTSVILLYFGAKWCGPCNQLKKILTDQNTKTLMPKLKIAYIDIENHDDNISDIYNVAILPTQIFIKIDKKDRIIPFAKIEGYDFIKLQLEYNRYIQ</sequence>
<dbReference type="InterPro" id="IPR036249">
    <property type="entry name" value="Thioredoxin-like_sf"/>
</dbReference>
<dbReference type="Pfam" id="PF00085">
    <property type="entry name" value="Thioredoxin"/>
    <property type="match status" value="1"/>
</dbReference>
<reference evidence="2" key="1">
    <citation type="journal article" date="2020" name="Nature">
        <title>Giant virus diversity and host interactions through global metagenomics.</title>
        <authorList>
            <person name="Schulz F."/>
            <person name="Roux S."/>
            <person name="Paez-Espino D."/>
            <person name="Jungbluth S."/>
            <person name="Walsh D.A."/>
            <person name="Denef V.J."/>
            <person name="McMahon K.D."/>
            <person name="Konstantinidis K.T."/>
            <person name="Eloe-Fadrosh E.A."/>
            <person name="Kyrpides N.C."/>
            <person name="Woyke T."/>
        </authorList>
    </citation>
    <scope>NUCLEOTIDE SEQUENCE</scope>
    <source>
        <strain evidence="2">GVMAG-M-3300023179-2</strain>
    </source>
</reference>
<feature type="domain" description="Thioredoxin" evidence="1">
    <location>
        <begin position="19"/>
        <end position="88"/>
    </location>
</feature>
<protein>
    <recommendedName>
        <fullName evidence="1">Thioredoxin domain-containing protein</fullName>
    </recommendedName>
</protein>
<dbReference type="AlphaFoldDB" id="A0A6C0EBV1"/>
<evidence type="ECO:0000313" key="2">
    <source>
        <dbReference type="EMBL" id="QHT26657.1"/>
    </source>
</evidence>
<dbReference type="Gene3D" id="3.40.30.10">
    <property type="entry name" value="Glutaredoxin"/>
    <property type="match status" value="1"/>
</dbReference>
<evidence type="ECO:0000259" key="1">
    <source>
        <dbReference type="Pfam" id="PF00085"/>
    </source>
</evidence>
<name>A0A6C0EBV1_9ZZZZ</name>